<dbReference type="Gene3D" id="3.30.420.270">
    <property type="match status" value="1"/>
</dbReference>
<evidence type="ECO:0000256" key="7">
    <source>
        <dbReference type="RuleBase" id="RU003879"/>
    </source>
</evidence>
<keyword evidence="6 8" id="KW-0472">Membrane</keyword>
<dbReference type="RefSeq" id="WP_420070085.1">
    <property type="nucleotide sequence ID" value="NZ_JBCHKQ010000004.1"/>
</dbReference>
<name>A0ABU9UDA1_9SPIR</name>
<protein>
    <submittedName>
        <fullName evidence="9">Biopolymer transporter ExbD</fullName>
    </submittedName>
</protein>
<evidence type="ECO:0000256" key="8">
    <source>
        <dbReference type="SAM" id="Phobius"/>
    </source>
</evidence>
<proteinExistence type="inferred from homology"/>
<dbReference type="Proteomes" id="UP001466331">
    <property type="component" value="Unassembled WGS sequence"/>
</dbReference>
<sequence length="135" mass="15090">MRLQRRLSPQINVDLTPLIDVVFQLVIFFMVTSVFKIAPGISLELPESGTAEPLTVKELVISAESEDTIYVNNTLTTIKGIPAVLETWKEENQGKDMQVILEADKNAPYQLVIKLLDILRQNGLADVGLRTKAQR</sequence>
<evidence type="ECO:0000256" key="5">
    <source>
        <dbReference type="ARBA" id="ARBA00022989"/>
    </source>
</evidence>
<comment type="similarity">
    <text evidence="2 7">Belongs to the ExbD/TolR family.</text>
</comment>
<gene>
    <name evidence="9" type="ORF">WKV44_08775</name>
</gene>
<organism evidence="9 10">
    <name type="scientific">Rarispira pelagica</name>
    <dbReference type="NCBI Taxonomy" id="3141764"/>
    <lineage>
        <taxon>Bacteria</taxon>
        <taxon>Pseudomonadati</taxon>
        <taxon>Spirochaetota</taxon>
        <taxon>Spirochaetia</taxon>
        <taxon>Winmispirales</taxon>
        <taxon>Winmispiraceae</taxon>
        <taxon>Rarispira</taxon>
    </lineage>
</organism>
<evidence type="ECO:0000256" key="6">
    <source>
        <dbReference type="ARBA" id="ARBA00023136"/>
    </source>
</evidence>
<keyword evidence="7" id="KW-0813">Transport</keyword>
<evidence type="ECO:0000313" key="9">
    <source>
        <dbReference type="EMBL" id="MEM5948635.1"/>
    </source>
</evidence>
<dbReference type="EMBL" id="JBCHKQ010000004">
    <property type="protein sequence ID" value="MEM5948635.1"/>
    <property type="molecule type" value="Genomic_DNA"/>
</dbReference>
<keyword evidence="7" id="KW-0653">Protein transport</keyword>
<comment type="caution">
    <text evidence="9">The sequence shown here is derived from an EMBL/GenBank/DDBJ whole genome shotgun (WGS) entry which is preliminary data.</text>
</comment>
<dbReference type="InterPro" id="IPR003400">
    <property type="entry name" value="ExbD"/>
</dbReference>
<evidence type="ECO:0000256" key="2">
    <source>
        <dbReference type="ARBA" id="ARBA00005811"/>
    </source>
</evidence>
<evidence type="ECO:0000256" key="4">
    <source>
        <dbReference type="ARBA" id="ARBA00022692"/>
    </source>
</evidence>
<accession>A0ABU9UDA1</accession>
<keyword evidence="3" id="KW-1003">Cell membrane</keyword>
<feature type="transmembrane region" description="Helical" evidence="8">
    <location>
        <begin position="21"/>
        <end position="38"/>
    </location>
</feature>
<dbReference type="PANTHER" id="PTHR30558">
    <property type="entry name" value="EXBD MEMBRANE COMPONENT OF PMF-DRIVEN MACROMOLECULE IMPORT SYSTEM"/>
    <property type="match status" value="1"/>
</dbReference>
<comment type="subcellular location">
    <subcellularLocation>
        <location evidence="1">Cell membrane</location>
        <topology evidence="1">Single-pass membrane protein</topology>
    </subcellularLocation>
    <subcellularLocation>
        <location evidence="7">Cell membrane</location>
        <topology evidence="7">Single-pass type II membrane protein</topology>
    </subcellularLocation>
</comment>
<keyword evidence="4 7" id="KW-0812">Transmembrane</keyword>
<keyword evidence="5 8" id="KW-1133">Transmembrane helix</keyword>
<keyword evidence="10" id="KW-1185">Reference proteome</keyword>
<evidence type="ECO:0000256" key="3">
    <source>
        <dbReference type="ARBA" id="ARBA00022475"/>
    </source>
</evidence>
<evidence type="ECO:0000256" key="1">
    <source>
        <dbReference type="ARBA" id="ARBA00004162"/>
    </source>
</evidence>
<dbReference type="Pfam" id="PF02472">
    <property type="entry name" value="ExbD"/>
    <property type="match status" value="1"/>
</dbReference>
<reference evidence="9 10" key="1">
    <citation type="submission" date="2024-03" db="EMBL/GenBank/DDBJ databases">
        <title>Ignisphaera cupida sp. nov., a hyperthermophilic hydrolytic archaeon from a hot spring of Kamchatka, and proposal of Ignisphaeraceae fam. nov.</title>
        <authorList>
            <person name="Podosokorskaya O.A."/>
            <person name="Elcheninov A.G."/>
            <person name="Maltseva A.I."/>
            <person name="Zayulina K.S."/>
            <person name="Novikov A."/>
            <person name="Merkel A.Y."/>
        </authorList>
    </citation>
    <scope>NUCLEOTIDE SEQUENCE [LARGE SCALE GENOMIC DNA]</scope>
    <source>
        <strain evidence="9 10">38H-sp</strain>
    </source>
</reference>
<evidence type="ECO:0000313" key="10">
    <source>
        <dbReference type="Proteomes" id="UP001466331"/>
    </source>
</evidence>